<gene>
    <name evidence="2" type="ORF">RR46_05757</name>
</gene>
<dbReference type="AlphaFoldDB" id="A0A194PTP1"/>
<organism evidence="2 3">
    <name type="scientific">Papilio xuthus</name>
    <name type="common">Asian swallowtail butterfly</name>
    <dbReference type="NCBI Taxonomy" id="66420"/>
    <lineage>
        <taxon>Eukaryota</taxon>
        <taxon>Metazoa</taxon>
        <taxon>Ecdysozoa</taxon>
        <taxon>Arthropoda</taxon>
        <taxon>Hexapoda</taxon>
        <taxon>Insecta</taxon>
        <taxon>Pterygota</taxon>
        <taxon>Neoptera</taxon>
        <taxon>Endopterygota</taxon>
        <taxon>Lepidoptera</taxon>
        <taxon>Glossata</taxon>
        <taxon>Ditrysia</taxon>
        <taxon>Papilionoidea</taxon>
        <taxon>Papilionidae</taxon>
        <taxon>Papilioninae</taxon>
        <taxon>Papilio</taxon>
    </lineage>
</organism>
<reference evidence="2 3" key="1">
    <citation type="journal article" date="2015" name="Nat. Commun.">
        <title>Outbred genome sequencing and CRISPR/Cas9 gene editing in butterflies.</title>
        <authorList>
            <person name="Li X."/>
            <person name="Fan D."/>
            <person name="Zhang W."/>
            <person name="Liu G."/>
            <person name="Zhang L."/>
            <person name="Zhao L."/>
            <person name="Fang X."/>
            <person name="Chen L."/>
            <person name="Dong Y."/>
            <person name="Chen Y."/>
            <person name="Ding Y."/>
            <person name="Zhao R."/>
            <person name="Feng M."/>
            <person name="Zhu Y."/>
            <person name="Feng Y."/>
            <person name="Jiang X."/>
            <person name="Zhu D."/>
            <person name="Xiang H."/>
            <person name="Feng X."/>
            <person name="Li S."/>
            <person name="Wang J."/>
            <person name="Zhang G."/>
            <person name="Kronforst M.R."/>
            <person name="Wang W."/>
        </authorList>
    </citation>
    <scope>NUCLEOTIDE SEQUENCE [LARGE SCALE GENOMIC DNA]</scope>
    <source>
        <strain evidence="2">Ya'a_city_454_Px</strain>
        <tissue evidence="2">Whole body</tissue>
    </source>
</reference>
<sequence>MSTIRLLLRLTERYEKFHSTYKTTSIFEYMVHVKVSKTAGYEDVERRSAAGPPSSGGRPATSTLHILLPHIDVYIHFGHSVKLRSRSTQETRPRQTAVRNTRRATRGTQRATRAHSARNTRALSTREHQ</sequence>
<evidence type="ECO:0000256" key="1">
    <source>
        <dbReference type="SAM" id="MobiDB-lite"/>
    </source>
</evidence>
<feature type="region of interest" description="Disordered" evidence="1">
    <location>
        <begin position="84"/>
        <end position="129"/>
    </location>
</feature>
<name>A0A194PTP1_PAPXU</name>
<keyword evidence="3" id="KW-1185">Reference proteome</keyword>
<dbReference type="EMBL" id="KQ459598">
    <property type="protein sequence ID" value="KPI94505.1"/>
    <property type="molecule type" value="Genomic_DNA"/>
</dbReference>
<accession>A0A194PTP1</accession>
<dbReference type="Proteomes" id="UP000053268">
    <property type="component" value="Unassembled WGS sequence"/>
</dbReference>
<protein>
    <submittedName>
        <fullName evidence="2">Uncharacterized protein</fullName>
    </submittedName>
</protein>
<evidence type="ECO:0000313" key="3">
    <source>
        <dbReference type="Proteomes" id="UP000053268"/>
    </source>
</evidence>
<feature type="region of interest" description="Disordered" evidence="1">
    <location>
        <begin position="40"/>
        <end position="62"/>
    </location>
</feature>
<proteinExistence type="predicted"/>
<evidence type="ECO:0000313" key="2">
    <source>
        <dbReference type="EMBL" id="KPI94505.1"/>
    </source>
</evidence>